<organism evidence="1 2">
    <name type="scientific">Datura stramonium</name>
    <name type="common">Jimsonweed</name>
    <name type="synonym">Common thornapple</name>
    <dbReference type="NCBI Taxonomy" id="4076"/>
    <lineage>
        <taxon>Eukaryota</taxon>
        <taxon>Viridiplantae</taxon>
        <taxon>Streptophyta</taxon>
        <taxon>Embryophyta</taxon>
        <taxon>Tracheophyta</taxon>
        <taxon>Spermatophyta</taxon>
        <taxon>Magnoliopsida</taxon>
        <taxon>eudicotyledons</taxon>
        <taxon>Gunneridae</taxon>
        <taxon>Pentapetalae</taxon>
        <taxon>asterids</taxon>
        <taxon>lamiids</taxon>
        <taxon>Solanales</taxon>
        <taxon>Solanaceae</taxon>
        <taxon>Solanoideae</taxon>
        <taxon>Datureae</taxon>
        <taxon>Datura</taxon>
    </lineage>
</organism>
<evidence type="ECO:0000313" key="2">
    <source>
        <dbReference type="Proteomes" id="UP000823775"/>
    </source>
</evidence>
<sequence length="77" mass="8523">MISVVLQSRRNFWKQIYKLVKCGNGLGSKKRKLTRKIGQNRGSAMAPCHATIAEAVCLEGNFMSNSSGGARWHRGTE</sequence>
<reference evidence="1 2" key="1">
    <citation type="journal article" date="2021" name="BMC Genomics">
        <title>Datura genome reveals duplications of psychoactive alkaloid biosynthetic genes and high mutation rate following tissue culture.</title>
        <authorList>
            <person name="Rajewski A."/>
            <person name="Carter-House D."/>
            <person name="Stajich J."/>
            <person name="Litt A."/>
        </authorList>
    </citation>
    <scope>NUCLEOTIDE SEQUENCE [LARGE SCALE GENOMIC DNA]</scope>
    <source>
        <strain evidence="1">AR-01</strain>
    </source>
</reference>
<protein>
    <submittedName>
        <fullName evidence="1">Uncharacterized protein</fullName>
    </submittedName>
</protein>
<gene>
    <name evidence="1" type="ORF">HAX54_011224</name>
</gene>
<accession>A0ABS8Y4P3</accession>
<keyword evidence="2" id="KW-1185">Reference proteome</keyword>
<proteinExistence type="predicted"/>
<feature type="non-terminal residue" evidence="1">
    <location>
        <position position="77"/>
    </location>
</feature>
<dbReference type="Proteomes" id="UP000823775">
    <property type="component" value="Unassembled WGS sequence"/>
</dbReference>
<dbReference type="EMBL" id="JACEIK010016354">
    <property type="protein sequence ID" value="MCE5165640.1"/>
    <property type="molecule type" value="Genomic_DNA"/>
</dbReference>
<name>A0ABS8Y4P3_DATST</name>
<comment type="caution">
    <text evidence="1">The sequence shown here is derived from an EMBL/GenBank/DDBJ whole genome shotgun (WGS) entry which is preliminary data.</text>
</comment>
<evidence type="ECO:0000313" key="1">
    <source>
        <dbReference type="EMBL" id="MCE5165640.1"/>
    </source>
</evidence>